<dbReference type="InterPro" id="IPR050373">
    <property type="entry name" value="Fibrinogen_C-term_domain"/>
</dbReference>
<accession>B4M9R6</accession>
<protein>
    <recommendedName>
        <fullName evidence="3">Fibrinogen C-terminal domain-containing protein</fullName>
    </recommendedName>
</protein>
<feature type="chain" id="PRO_5006457729" description="Fibrinogen C-terminal domain-containing protein" evidence="2">
    <location>
        <begin position="20"/>
        <end position="379"/>
    </location>
</feature>
<dbReference type="SMR" id="B4M9R6"/>
<dbReference type="InParanoid" id="B4M9R6"/>
<dbReference type="STRING" id="7244.B4M9R6"/>
<evidence type="ECO:0000313" key="5">
    <source>
        <dbReference type="Proteomes" id="UP000008792"/>
    </source>
</evidence>
<dbReference type="SMART" id="SM00186">
    <property type="entry name" value="FBG"/>
    <property type="match status" value="1"/>
</dbReference>
<evidence type="ECO:0000313" key="4">
    <source>
        <dbReference type="EMBL" id="EDW57942.2"/>
    </source>
</evidence>
<sequence length="379" mass="43048">MGIYFKLWAILLMPLLVQSNGVSTNDLCTRDSTGNASECGTYCYKVVKQLLSYAASIRSKEEQFAELESKIDEQNAIVFHLKETIRHKDLQLNQQIELTAAYKSNIALLEKQLVSNDGIITSLQSKVKSADSQIAEKDKELKKSQSKHEVNELNVARIKHLEAKLSECKAMSVVSICLGKPSEIYPIKVPDMDPFSVSCDSKYAGSGWIVIQRRINGSVNFNRGWDDYKAGFGDLRGEFFIGLEKLHKLTQSQPHELYISLEDFQNQTRFARYSDFVIGNEAELYKIKMLGDFTGNVADSFNYHKDKNFSTPDKDNDVTTGNCALSYESGWWFYDCYNCNLNGRYTSKDVGITGKRIGWNGWQLKPLKFTQMMIRPKSS</sequence>
<proteinExistence type="predicted"/>
<keyword evidence="5" id="KW-1185">Reference proteome</keyword>
<dbReference type="Gene3D" id="3.90.215.10">
    <property type="entry name" value="Gamma Fibrinogen, chain A, domain 1"/>
    <property type="match status" value="1"/>
</dbReference>
<dbReference type="CDD" id="cd00087">
    <property type="entry name" value="FReD"/>
    <property type="match status" value="1"/>
</dbReference>
<dbReference type="PANTHER" id="PTHR19143">
    <property type="entry name" value="FIBRINOGEN/TENASCIN/ANGIOPOEITIN"/>
    <property type="match status" value="1"/>
</dbReference>
<dbReference type="HOGENOM" id="CLU_038628_6_0_1"/>
<dbReference type="Pfam" id="PF00147">
    <property type="entry name" value="Fibrinogen_C"/>
    <property type="match status" value="1"/>
</dbReference>
<name>B4M9R6_DROVI</name>
<dbReference type="Proteomes" id="UP000008792">
    <property type="component" value="Unassembled WGS sequence"/>
</dbReference>
<reference evidence="4 5" key="1">
    <citation type="journal article" date="2007" name="Nature">
        <title>Evolution of genes and genomes on the Drosophila phylogeny.</title>
        <authorList>
            <consortium name="Drosophila 12 Genomes Consortium"/>
            <person name="Clark A.G."/>
            <person name="Eisen M.B."/>
            <person name="Smith D.R."/>
            <person name="Bergman C.M."/>
            <person name="Oliver B."/>
            <person name="Markow T.A."/>
            <person name="Kaufman T.C."/>
            <person name="Kellis M."/>
            <person name="Gelbart W."/>
            <person name="Iyer V.N."/>
            <person name="Pollard D.A."/>
            <person name="Sackton T.B."/>
            <person name="Larracuente A.M."/>
            <person name="Singh N.D."/>
            <person name="Abad J.P."/>
            <person name="Abt D.N."/>
            <person name="Adryan B."/>
            <person name="Aguade M."/>
            <person name="Akashi H."/>
            <person name="Anderson W.W."/>
            <person name="Aquadro C.F."/>
            <person name="Ardell D.H."/>
            <person name="Arguello R."/>
            <person name="Artieri C.G."/>
            <person name="Barbash D.A."/>
            <person name="Barker D."/>
            <person name="Barsanti P."/>
            <person name="Batterham P."/>
            <person name="Batzoglou S."/>
            <person name="Begun D."/>
            <person name="Bhutkar A."/>
            <person name="Blanco E."/>
            <person name="Bosak S.A."/>
            <person name="Bradley R.K."/>
            <person name="Brand A.D."/>
            <person name="Brent M.R."/>
            <person name="Brooks A.N."/>
            <person name="Brown R.H."/>
            <person name="Butlin R.K."/>
            <person name="Caggese C."/>
            <person name="Calvi B.R."/>
            <person name="Bernardo de Carvalho A."/>
            <person name="Caspi A."/>
            <person name="Castrezana S."/>
            <person name="Celniker S.E."/>
            <person name="Chang J.L."/>
            <person name="Chapple C."/>
            <person name="Chatterji S."/>
            <person name="Chinwalla A."/>
            <person name="Civetta A."/>
            <person name="Clifton S.W."/>
            <person name="Comeron J.M."/>
            <person name="Costello J.C."/>
            <person name="Coyne J.A."/>
            <person name="Daub J."/>
            <person name="David R.G."/>
            <person name="Delcher A.L."/>
            <person name="Delehaunty K."/>
            <person name="Do C.B."/>
            <person name="Ebling H."/>
            <person name="Edwards K."/>
            <person name="Eickbush T."/>
            <person name="Evans J.D."/>
            <person name="Filipski A."/>
            <person name="Findeiss S."/>
            <person name="Freyhult E."/>
            <person name="Fulton L."/>
            <person name="Fulton R."/>
            <person name="Garcia A.C."/>
            <person name="Gardiner A."/>
            <person name="Garfield D.A."/>
            <person name="Garvin B.E."/>
            <person name="Gibson G."/>
            <person name="Gilbert D."/>
            <person name="Gnerre S."/>
            <person name="Godfrey J."/>
            <person name="Good R."/>
            <person name="Gotea V."/>
            <person name="Gravely B."/>
            <person name="Greenberg A.J."/>
            <person name="Griffiths-Jones S."/>
            <person name="Gross S."/>
            <person name="Guigo R."/>
            <person name="Gustafson E.A."/>
            <person name="Haerty W."/>
            <person name="Hahn M.W."/>
            <person name="Halligan D.L."/>
            <person name="Halpern A.L."/>
            <person name="Halter G.M."/>
            <person name="Han M.V."/>
            <person name="Heger A."/>
            <person name="Hillier L."/>
            <person name="Hinrichs A.S."/>
            <person name="Holmes I."/>
            <person name="Hoskins R.A."/>
            <person name="Hubisz M.J."/>
            <person name="Hultmark D."/>
            <person name="Huntley M.A."/>
            <person name="Jaffe D.B."/>
            <person name="Jagadeeshan S."/>
            <person name="Jeck W.R."/>
            <person name="Johnson J."/>
            <person name="Jones C.D."/>
            <person name="Jordan W.C."/>
            <person name="Karpen G.H."/>
            <person name="Kataoka E."/>
            <person name="Keightley P.D."/>
            <person name="Kheradpour P."/>
            <person name="Kirkness E.F."/>
            <person name="Koerich L.B."/>
            <person name="Kristiansen K."/>
            <person name="Kudrna D."/>
            <person name="Kulathinal R.J."/>
            <person name="Kumar S."/>
            <person name="Kwok R."/>
            <person name="Lander E."/>
            <person name="Langley C.H."/>
            <person name="Lapoint R."/>
            <person name="Lazzaro B.P."/>
            <person name="Lee S.J."/>
            <person name="Levesque L."/>
            <person name="Li R."/>
            <person name="Lin C.F."/>
            <person name="Lin M.F."/>
            <person name="Lindblad-Toh K."/>
            <person name="Llopart A."/>
            <person name="Long M."/>
            <person name="Low L."/>
            <person name="Lozovsky E."/>
            <person name="Lu J."/>
            <person name="Luo M."/>
            <person name="Machado C.A."/>
            <person name="Makalowski W."/>
            <person name="Marzo M."/>
            <person name="Matsuda M."/>
            <person name="Matzkin L."/>
            <person name="McAllister B."/>
            <person name="McBride C.S."/>
            <person name="McKernan B."/>
            <person name="McKernan K."/>
            <person name="Mendez-Lago M."/>
            <person name="Minx P."/>
            <person name="Mollenhauer M.U."/>
            <person name="Montooth K."/>
            <person name="Mount S.M."/>
            <person name="Mu X."/>
            <person name="Myers E."/>
            <person name="Negre B."/>
            <person name="Newfeld S."/>
            <person name="Nielsen R."/>
            <person name="Noor M.A."/>
            <person name="O'Grady P."/>
            <person name="Pachter L."/>
            <person name="Papaceit M."/>
            <person name="Parisi M.J."/>
            <person name="Parisi M."/>
            <person name="Parts L."/>
            <person name="Pedersen J.S."/>
            <person name="Pesole G."/>
            <person name="Phillippy A.M."/>
            <person name="Ponting C.P."/>
            <person name="Pop M."/>
            <person name="Porcelli D."/>
            <person name="Powell J.R."/>
            <person name="Prohaska S."/>
            <person name="Pruitt K."/>
            <person name="Puig M."/>
            <person name="Quesneville H."/>
            <person name="Ram K.R."/>
            <person name="Rand D."/>
            <person name="Rasmussen M.D."/>
            <person name="Reed L.K."/>
            <person name="Reenan R."/>
            <person name="Reily A."/>
            <person name="Remington K.A."/>
            <person name="Rieger T.T."/>
            <person name="Ritchie M.G."/>
            <person name="Robin C."/>
            <person name="Rogers Y.H."/>
            <person name="Rohde C."/>
            <person name="Rozas J."/>
            <person name="Rubenfield M.J."/>
            <person name="Ruiz A."/>
            <person name="Russo S."/>
            <person name="Salzberg S.L."/>
            <person name="Sanchez-Gracia A."/>
            <person name="Saranga D.J."/>
            <person name="Sato H."/>
            <person name="Schaeffer S.W."/>
            <person name="Schatz M.C."/>
            <person name="Schlenke T."/>
            <person name="Schwartz R."/>
            <person name="Segarra C."/>
            <person name="Singh R.S."/>
            <person name="Sirot L."/>
            <person name="Sirota M."/>
            <person name="Sisneros N.B."/>
            <person name="Smith C.D."/>
            <person name="Smith T.F."/>
            <person name="Spieth J."/>
            <person name="Stage D.E."/>
            <person name="Stark A."/>
            <person name="Stephan W."/>
            <person name="Strausberg R.L."/>
            <person name="Strempel S."/>
            <person name="Sturgill D."/>
            <person name="Sutton G."/>
            <person name="Sutton G.G."/>
            <person name="Tao W."/>
            <person name="Teichmann S."/>
            <person name="Tobari Y.N."/>
            <person name="Tomimura Y."/>
            <person name="Tsolas J.M."/>
            <person name="Valente V.L."/>
            <person name="Venter E."/>
            <person name="Venter J.C."/>
            <person name="Vicario S."/>
            <person name="Vieira F.G."/>
            <person name="Vilella A.J."/>
            <person name="Villasante A."/>
            <person name="Walenz B."/>
            <person name="Wang J."/>
            <person name="Wasserman M."/>
            <person name="Watts T."/>
            <person name="Wilson D."/>
            <person name="Wilson R.K."/>
            <person name="Wing R.A."/>
            <person name="Wolfner M.F."/>
            <person name="Wong A."/>
            <person name="Wong G.K."/>
            <person name="Wu C.I."/>
            <person name="Wu G."/>
            <person name="Yamamoto D."/>
            <person name="Yang H.P."/>
            <person name="Yang S.P."/>
            <person name="Yorke J.A."/>
            <person name="Yoshida K."/>
            <person name="Zdobnov E."/>
            <person name="Zhang P."/>
            <person name="Zhang Y."/>
            <person name="Zimin A.V."/>
            <person name="Baldwin J."/>
            <person name="Abdouelleil A."/>
            <person name="Abdulkadir J."/>
            <person name="Abebe A."/>
            <person name="Abera B."/>
            <person name="Abreu J."/>
            <person name="Acer S.C."/>
            <person name="Aftuck L."/>
            <person name="Alexander A."/>
            <person name="An P."/>
            <person name="Anderson E."/>
            <person name="Anderson S."/>
            <person name="Arachi H."/>
            <person name="Azer M."/>
            <person name="Bachantsang P."/>
            <person name="Barry A."/>
            <person name="Bayul T."/>
            <person name="Berlin A."/>
            <person name="Bessette D."/>
            <person name="Bloom T."/>
            <person name="Blye J."/>
            <person name="Boguslavskiy L."/>
            <person name="Bonnet C."/>
            <person name="Boukhgalter B."/>
            <person name="Bourzgui I."/>
            <person name="Brown A."/>
            <person name="Cahill P."/>
            <person name="Channer S."/>
            <person name="Cheshatsang Y."/>
            <person name="Chuda L."/>
            <person name="Citroen M."/>
            <person name="Collymore A."/>
            <person name="Cooke P."/>
            <person name="Costello M."/>
            <person name="D'Aco K."/>
            <person name="Daza R."/>
            <person name="De Haan G."/>
            <person name="DeGray S."/>
            <person name="DeMaso C."/>
            <person name="Dhargay N."/>
            <person name="Dooley K."/>
            <person name="Dooley E."/>
            <person name="Doricent M."/>
            <person name="Dorje P."/>
            <person name="Dorjee K."/>
            <person name="Dupes A."/>
            <person name="Elong R."/>
            <person name="Falk J."/>
            <person name="Farina A."/>
            <person name="Faro S."/>
            <person name="Ferguson D."/>
            <person name="Fisher S."/>
            <person name="Foley C.D."/>
            <person name="Franke A."/>
            <person name="Friedrich D."/>
            <person name="Gadbois L."/>
            <person name="Gearin G."/>
            <person name="Gearin C.R."/>
            <person name="Giannoukos G."/>
            <person name="Goode T."/>
            <person name="Graham J."/>
            <person name="Grandbois E."/>
            <person name="Grewal S."/>
            <person name="Gyaltsen K."/>
            <person name="Hafez N."/>
            <person name="Hagos B."/>
            <person name="Hall J."/>
            <person name="Henson C."/>
            <person name="Hollinger A."/>
            <person name="Honan T."/>
            <person name="Huard M.D."/>
            <person name="Hughes L."/>
            <person name="Hurhula B."/>
            <person name="Husby M.E."/>
            <person name="Kamat A."/>
            <person name="Kanga B."/>
            <person name="Kashin S."/>
            <person name="Khazanovich D."/>
            <person name="Kisner P."/>
            <person name="Lance K."/>
            <person name="Lara M."/>
            <person name="Lee W."/>
            <person name="Lennon N."/>
            <person name="Letendre F."/>
            <person name="LeVine R."/>
            <person name="Lipovsky A."/>
            <person name="Liu X."/>
            <person name="Liu J."/>
            <person name="Liu S."/>
            <person name="Lokyitsang T."/>
            <person name="Lokyitsang Y."/>
            <person name="Lubonja R."/>
            <person name="Lui A."/>
            <person name="MacDonald P."/>
            <person name="Magnisalis V."/>
            <person name="Maru K."/>
            <person name="Matthews C."/>
            <person name="McCusker W."/>
            <person name="McDonough S."/>
            <person name="Mehta T."/>
            <person name="Meldrim J."/>
            <person name="Meneus L."/>
            <person name="Mihai O."/>
            <person name="Mihalev A."/>
            <person name="Mihova T."/>
            <person name="Mittelman R."/>
            <person name="Mlenga V."/>
            <person name="Montmayeur A."/>
            <person name="Mulrain L."/>
            <person name="Navidi A."/>
            <person name="Naylor J."/>
            <person name="Negash T."/>
            <person name="Nguyen T."/>
            <person name="Nguyen N."/>
            <person name="Nicol R."/>
            <person name="Norbu C."/>
            <person name="Norbu N."/>
            <person name="Novod N."/>
            <person name="O'Neill B."/>
            <person name="Osman S."/>
            <person name="Markiewicz E."/>
            <person name="Oyono O.L."/>
            <person name="Patti C."/>
            <person name="Phunkhang P."/>
            <person name="Pierre F."/>
            <person name="Priest M."/>
            <person name="Raghuraman S."/>
            <person name="Rege F."/>
            <person name="Reyes R."/>
            <person name="Rise C."/>
            <person name="Rogov P."/>
            <person name="Ross K."/>
            <person name="Ryan E."/>
            <person name="Settipalli S."/>
            <person name="Shea T."/>
            <person name="Sherpa N."/>
            <person name="Shi L."/>
            <person name="Shih D."/>
            <person name="Sparrow T."/>
            <person name="Spaulding J."/>
            <person name="Stalker J."/>
            <person name="Stange-Thomann N."/>
            <person name="Stavropoulos S."/>
            <person name="Stone C."/>
            <person name="Strader C."/>
            <person name="Tesfaye S."/>
            <person name="Thomson T."/>
            <person name="Thoulutsang Y."/>
            <person name="Thoulutsang D."/>
            <person name="Topham K."/>
            <person name="Topping I."/>
            <person name="Tsamla T."/>
            <person name="Vassiliev H."/>
            <person name="Vo A."/>
            <person name="Wangchuk T."/>
            <person name="Wangdi T."/>
            <person name="Weiand M."/>
            <person name="Wilkinson J."/>
            <person name="Wilson A."/>
            <person name="Yadav S."/>
            <person name="Young G."/>
            <person name="Yu Q."/>
            <person name="Zembek L."/>
            <person name="Zhong D."/>
            <person name="Zimmer A."/>
            <person name="Zwirko Z."/>
            <person name="Jaffe D.B."/>
            <person name="Alvarez P."/>
            <person name="Brockman W."/>
            <person name="Butler J."/>
            <person name="Chin C."/>
            <person name="Gnerre S."/>
            <person name="Grabherr M."/>
            <person name="Kleber M."/>
            <person name="Mauceli E."/>
            <person name="MacCallum I."/>
        </authorList>
    </citation>
    <scope>NUCLEOTIDE SEQUENCE [LARGE SCALE GENOMIC DNA]</scope>
    <source>
        <strain evidence="5">Tucson 15010-1051.87</strain>
    </source>
</reference>
<dbReference type="InterPro" id="IPR014716">
    <property type="entry name" value="Fibrinogen_a/b/g_C_1"/>
</dbReference>
<dbReference type="GO" id="GO:0005615">
    <property type="term" value="C:extracellular space"/>
    <property type="evidence" value="ECO:0007669"/>
    <property type="project" value="TreeGrafter"/>
</dbReference>
<dbReference type="InterPro" id="IPR002181">
    <property type="entry name" value="Fibrinogen_a/b/g_C_dom"/>
</dbReference>
<keyword evidence="1" id="KW-0175">Coiled coil</keyword>
<dbReference type="AlphaFoldDB" id="B4M9R6"/>
<feature type="signal peptide" evidence="2">
    <location>
        <begin position="1"/>
        <end position="19"/>
    </location>
</feature>
<dbReference type="PANTHER" id="PTHR19143:SF327">
    <property type="entry name" value="FI21813P1-RELATED"/>
    <property type="match status" value="1"/>
</dbReference>
<feature type="coiled-coil region" evidence="1">
    <location>
        <begin position="120"/>
        <end position="147"/>
    </location>
</feature>
<dbReference type="SUPFAM" id="SSF56496">
    <property type="entry name" value="Fibrinogen C-terminal domain-like"/>
    <property type="match status" value="1"/>
</dbReference>
<dbReference type="OrthoDB" id="6145874at2759"/>
<dbReference type="EMBL" id="CH940654">
    <property type="protein sequence ID" value="EDW57942.2"/>
    <property type="molecule type" value="Genomic_DNA"/>
</dbReference>
<dbReference type="FunCoup" id="B4M9R6">
    <property type="interactions" value="10"/>
</dbReference>
<keyword evidence="2" id="KW-0732">Signal</keyword>
<dbReference type="InterPro" id="IPR036056">
    <property type="entry name" value="Fibrinogen-like_C"/>
</dbReference>
<evidence type="ECO:0000256" key="1">
    <source>
        <dbReference type="SAM" id="Coils"/>
    </source>
</evidence>
<evidence type="ECO:0000256" key="2">
    <source>
        <dbReference type="SAM" id="SignalP"/>
    </source>
</evidence>
<organism evidence="4 5">
    <name type="scientific">Drosophila virilis</name>
    <name type="common">Fruit fly</name>
    <dbReference type="NCBI Taxonomy" id="7244"/>
    <lineage>
        <taxon>Eukaryota</taxon>
        <taxon>Metazoa</taxon>
        <taxon>Ecdysozoa</taxon>
        <taxon>Arthropoda</taxon>
        <taxon>Hexapoda</taxon>
        <taxon>Insecta</taxon>
        <taxon>Pterygota</taxon>
        <taxon>Neoptera</taxon>
        <taxon>Endopterygota</taxon>
        <taxon>Diptera</taxon>
        <taxon>Brachycera</taxon>
        <taxon>Muscomorpha</taxon>
        <taxon>Ephydroidea</taxon>
        <taxon>Drosophilidae</taxon>
        <taxon>Drosophila</taxon>
    </lineage>
</organism>
<dbReference type="eggNOG" id="KOG2579">
    <property type="taxonomic scope" value="Eukaryota"/>
</dbReference>
<dbReference type="PROSITE" id="PS51406">
    <property type="entry name" value="FIBRINOGEN_C_2"/>
    <property type="match status" value="1"/>
</dbReference>
<feature type="domain" description="Fibrinogen C-terminal" evidence="3">
    <location>
        <begin position="159"/>
        <end position="378"/>
    </location>
</feature>
<evidence type="ECO:0000259" key="3">
    <source>
        <dbReference type="PROSITE" id="PS51406"/>
    </source>
</evidence>
<gene>
    <name evidence="4" type="primary">Dvir\GJ17863</name>
    <name evidence="4" type="ORF">Dvir_GJ17863</name>
</gene>